<dbReference type="InterPro" id="IPR012997">
    <property type="entry name" value="RplA"/>
</dbReference>
<dbReference type="InterPro" id="IPR036908">
    <property type="entry name" value="RlpA-like_sf"/>
</dbReference>
<dbReference type="GO" id="GO:0071555">
    <property type="term" value="P:cell wall organization"/>
    <property type="evidence" value="ECO:0007669"/>
    <property type="project" value="UniProtKB-KW"/>
</dbReference>
<protein>
    <recommendedName>
        <fullName evidence="3">Endolytic peptidoglycan transglycosylase RlpA</fullName>
        <ecNumber evidence="3">4.2.2.-</ecNumber>
    </recommendedName>
</protein>
<comment type="caution">
    <text evidence="7">The sequence shown here is derived from an EMBL/GenBank/DDBJ whole genome shotgun (WGS) entry which is preliminary data.</text>
</comment>
<dbReference type="PANTHER" id="PTHR34183">
    <property type="entry name" value="ENDOLYTIC PEPTIDOGLYCAN TRANSGLYCOSYLASE RLPA"/>
    <property type="match status" value="1"/>
</dbReference>
<feature type="domain" description="RlpA-like protein double-psi beta-barrel" evidence="6">
    <location>
        <begin position="62"/>
        <end position="148"/>
    </location>
</feature>
<comment type="subcellular location">
    <subcellularLocation>
        <location evidence="3">Cell membrane</location>
        <topology evidence="3">Lipid-anchor</topology>
    </subcellularLocation>
</comment>
<sequence length="153" mass="16607">MLRRCVLALTVLAFAGCSLLPDLEESDDSANRPAGSGARYNRPYRVKGKTYVPLQSAVGYKERGRASWYGAESGPRTASGIRFDPRGLTAAHKTLPIPCKVRVTNLRNGRQVDVVITDRGPFSPDRLIDLSKAAAERIGMRGTAEVTIEYLGG</sequence>
<comment type="similarity">
    <text evidence="3 4">Belongs to the RlpA family.</text>
</comment>
<dbReference type="STRING" id="702114.A1355_03190"/>
<keyword evidence="3" id="KW-1003">Cell membrane</keyword>
<dbReference type="InterPro" id="IPR009009">
    <property type="entry name" value="RlpA-like_DPBB"/>
</dbReference>
<dbReference type="HAMAP" id="MF_02071">
    <property type="entry name" value="RlpA"/>
    <property type="match status" value="1"/>
</dbReference>
<accession>A0A177NPG8</accession>
<keyword evidence="1 3" id="KW-0456">Lyase</keyword>
<dbReference type="EMBL" id="LUUK01000151">
    <property type="protein sequence ID" value="OAI19966.1"/>
    <property type="molecule type" value="Genomic_DNA"/>
</dbReference>
<dbReference type="OrthoDB" id="9779128at2"/>
<comment type="function">
    <text evidence="3">Lytic transglycosylase with a strong preference for naked glycan strands that lack stem peptides.</text>
</comment>
<dbReference type="PANTHER" id="PTHR34183:SF1">
    <property type="entry name" value="ENDOLYTIC PEPTIDOGLYCAN TRANSGLYCOSYLASE RLPA"/>
    <property type="match status" value="1"/>
</dbReference>
<dbReference type="SUPFAM" id="SSF50685">
    <property type="entry name" value="Barwin-like endoglucanases"/>
    <property type="match status" value="1"/>
</dbReference>
<organism evidence="7 8">
    <name type="scientific">Methylomonas koyamae</name>
    <dbReference type="NCBI Taxonomy" id="702114"/>
    <lineage>
        <taxon>Bacteria</taxon>
        <taxon>Pseudomonadati</taxon>
        <taxon>Pseudomonadota</taxon>
        <taxon>Gammaproteobacteria</taxon>
        <taxon>Methylococcales</taxon>
        <taxon>Methylococcaceae</taxon>
        <taxon>Methylomonas</taxon>
    </lineage>
</organism>
<keyword evidence="3" id="KW-0449">Lipoprotein</keyword>
<gene>
    <name evidence="3" type="primary">rlpA</name>
    <name evidence="7" type="ORF">A1355_03190</name>
</gene>
<dbReference type="CDD" id="cd22268">
    <property type="entry name" value="DPBB_RlpA-like"/>
    <property type="match status" value="1"/>
</dbReference>
<keyword evidence="5" id="KW-0732">Signal</keyword>
<dbReference type="GO" id="GO:0000270">
    <property type="term" value="P:peptidoglycan metabolic process"/>
    <property type="evidence" value="ECO:0007669"/>
    <property type="project" value="UniProtKB-UniRule"/>
</dbReference>
<name>A0A177NPG8_9GAMM</name>
<dbReference type="PROSITE" id="PS51257">
    <property type="entry name" value="PROKAR_LIPOPROTEIN"/>
    <property type="match status" value="1"/>
</dbReference>
<dbReference type="EC" id="4.2.2.-" evidence="3"/>
<keyword evidence="3" id="KW-0472">Membrane</keyword>
<dbReference type="GO" id="GO:0008932">
    <property type="term" value="F:lytic endotransglycosylase activity"/>
    <property type="evidence" value="ECO:0007669"/>
    <property type="project" value="UniProtKB-UniRule"/>
</dbReference>
<evidence type="ECO:0000259" key="6">
    <source>
        <dbReference type="Pfam" id="PF03330"/>
    </source>
</evidence>
<dbReference type="GO" id="GO:0005886">
    <property type="term" value="C:plasma membrane"/>
    <property type="evidence" value="ECO:0007669"/>
    <property type="project" value="UniProtKB-SubCell"/>
</dbReference>
<dbReference type="Proteomes" id="UP000077628">
    <property type="component" value="Unassembled WGS sequence"/>
</dbReference>
<proteinExistence type="inferred from homology"/>
<evidence type="ECO:0000256" key="3">
    <source>
        <dbReference type="HAMAP-Rule" id="MF_02071"/>
    </source>
</evidence>
<evidence type="ECO:0000313" key="7">
    <source>
        <dbReference type="EMBL" id="OAI19966.1"/>
    </source>
</evidence>
<evidence type="ECO:0000256" key="2">
    <source>
        <dbReference type="ARBA" id="ARBA00023316"/>
    </source>
</evidence>
<dbReference type="Pfam" id="PF03330">
    <property type="entry name" value="DPBB_1"/>
    <property type="match status" value="1"/>
</dbReference>
<keyword evidence="3" id="KW-0564">Palmitate</keyword>
<dbReference type="InterPro" id="IPR034718">
    <property type="entry name" value="RlpA"/>
</dbReference>
<reference evidence="8" key="1">
    <citation type="submission" date="2016-03" db="EMBL/GenBank/DDBJ databases">
        <authorList>
            <person name="Heylen K."/>
            <person name="De Vos P."/>
            <person name="Vekeman B."/>
        </authorList>
    </citation>
    <scope>NUCLEOTIDE SEQUENCE [LARGE SCALE GENOMIC DNA]</scope>
    <source>
        <strain evidence="8">R-45383</strain>
    </source>
</reference>
<dbReference type="RefSeq" id="WP_064027526.1">
    <property type="nucleotide sequence ID" value="NZ_LUUK01000151.1"/>
</dbReference>
<evidence type="ECO:0000256" key="4">
    <source>
        <dbReference type="RuleBase" id="RU003495"/>
    </source>
</evidence>
<evidence type="ECO:0000256" key="5">
    <source>
        <dbReference type="SAM" id="SignalP"/>
    </source>
</evidence>
<evidence type="ECO:0000256" key="1">
    <source>
        <dbReference type="ARBA" id="ARBA00023239"/>
    </source>
</evidence>
<keyword evidence="2 3" id="KW-0961">Cell wall biogenesis/degradation</keyword>
<keyword evidence="8" id="KW-1185">Reference proteome</keyword>
<dbReference type="NCBIfam" id="TIGR00413">
    <property type="entry name" value="rlpA"/>
    <property type="match status" value="1"/>
</dbReference>
<feature type="chain" id="PRO_5009986428" description="Endolytic peptidoglycan transglycosylase RlpA" evidence="5">
    <location>
        <begin position="21"/>
        <end position="153"/>
    </location>
</feature>
<dbReference type="AlphaFoldDB" id="A0A177NPG8"/>
<feature type="signal peptide" evidence="5">
    <location>
        <begin position="1"/>
        <end position="20"/>
    </location>
</feature>
<dbReference type="Gene3D" id="2.40.40.10">
    <property type="entry name" value="RlpA-like domain"/>
    <property type="match status" value="1"/>
</dbReference>
<evidence type="ECO:0000313" key="8">
    <source>
        <dbReference type="Proteomes" id="UP000077628"/>
    </source>
</evidence>